<evidence type="ECO:0000313" key="2">
    <source>
        <dbReference type="Proteomes" id="UP001417504"/>
    </source>
</evidence>
<gene>
    <name evidence="1" type="ORF">Sjap_014435</name>
</gene>
<dbReference type="Proteomes" id="UP001417504">
    <property type="component" value="Unassembled WGS sequence"/>
</dbReference>
<proteinExistence type="predicted"/>
<keyword evidence="2" id="KW-1185">Reference proteome</keyword>
<name>A0AAP0II84_9MAGN</name>
<dbReference type="AlphaFoldDB" id="A0AAP0II84"/>
<organism evidence="1 2">
    <name type="scientific">Stephania japonica</name>
    <dbReference type="NCBI Taxonomy" id="461633"/>
    <lineage>
        <taxon>Eukaryota</taxon>
        <taxon>Viridiplantae</taxon>
        <taxon>Streptophyta</taxon>
        <taxon>Embryophyta</taxon>
        <taxon>Tracheophyta</taxon>
        <taxon>Spermatophyta</taxon>
        <taxon>Magnoliopsida</taxon>
        <taxon>Ranunculales</taxon>
        <taxon>Menispermaceae</taxon>
        <taxon>Menispermoideae</taxon>
        <taxon>Cissampelideae</taxon>
        <taxon>Stephania</taxon>
    </lineage>
</organism>
<accession>A0AAP0II84</accession>
<comment type="caution">
    <text evidence="1">The sequence shown here is derived from an EMBL/GenBank/DDBJ whole genome shotgun (WGS) entry which is preliminary data.</text>
</comment>
<dbReference type="EMBL" id="JBBNAE010000006">
    <property type="protein sequence ID" value="KAK9115488.1"/>
    <property type="molecule type" value="Genomic_DNA"/>
</dbReference>
<sequence length="106" mass="11501">MNGGPPEPRRTWSTLHRCVGVERMVVDVMHYFWPSCFNCVVSRCGGRFGLQSKLVEGAPPTTLLAGGDPSKGRSCGTVGFDHGSIGEYGFGLKDSRHVHIMVIPDP</sequence>
<protein>
    <submittedName>
        <fullName evidence="1">Uncharacterized protein</fullName>
    </submittedName>
</protein>
<evidence type="ECO:0000313" key="1">
    <source>
        <dbReference type="EMBL" id="KAK9115488.1"/>
    </source>
</evidence>
<reference evidence="1 2" key="1">
    <citation type="submission" date="2024-01" db="EMBL/GenBank/DDBJ databases">
        <title>Genome assemblies of Stephania.</title>
        <authorList>
            <person name="Yang L."/>
        </authorList>
    </citation>
    <scope>NUCLEOTIDE SEQUENCE [LARGE SCALE GENOMIC DNA]</scope>
    <source>
        <strain evidence="1">QJT</strain>
        <tissue evidence="1">Leaf</tissue>
    </source>
</reference>